<dbReference type="GO" id="GO:0022857">
    <property type="term" value="F:transmembrane transporter activity"/>
    <property type="evidence" value="ECO:0007669"/>
    <property type="project" value="InterPro"/>
</dbReference>
<gene>
    <name evidence="8" type="ORF">PANT1444_LOCUS564</name>
</gene>
<evidence type="ECO:0000256" key="6">
    <source>
        <dbReference type="SAM" id="Phobius"/>
    </source>
</evidence>
<feature type="transmembrane region" description="Helical" evidence="6">
    <location>
        <begin position="156"/>
        <end position="179"/>
    </location>
</feature>
<feature type="transmembrane region" description="Helical" evidence="6">
    <location>
        <begin position="344"/>
        <end position="367"/>
    </location>
</feature>
<feature type="transmembrane region" description="Helical" evidence="6">
    <location>
        <begin position="12"/>
        <end position="32"/>
    </location>
</feature>
<name>A0A7S0DZB9_9EUKA</name>
<comment type="subcellular location">
    <subcellularLocation>
        <location evidence="1">Membrane</location>
        <topology evidence="1">Multi-pass membrane protein</topology>
    </subcellularLocation>
</comment>
<evidence type="ECO:0000256" key="2">
    <source>
        <dbReference type="ARBA" id="ARBA00022448"/>
    </source>
</evidence>
<dbReference type="InterPro" id="IPR005829">
    <property type="entry name" value="Sugar_transporter_CS"/>
</dbReference>
<feature type="domain" description="Major facilitator superfamily (MFS) profile" evidence="7">
    <location>
        <begin position="17"/>
        <end position="431"/>
    </location>
</feature>
<dbReference type="PROSITE" id="PS00216">
    <property type="entry name" value="SUGAR_TRANSPORT_1"/>
    <property type="match status" value="1"/>
</dbReference>
<dbReference type="InterPro" id="IPR020846">
    <property type="entry name" value="MFS_dom"/>
</dbReference>
<dbReference type="InterPro" id="IPR036259">
    <property type="entry name" value="MFS_trans_sf"/>
</dbReference>
<dbReference type="AlphaFoldDB" id="A0A7S0DZB9"/>
<dbReference type="SUPFAM" id="SSF103473">
    <property type="entry name" value="MFS general substrate transporter"/>
    <property type="match status" value="1"/>
</dbReference>
<dbReference type="Pfam" id="PF07690">
    <property type="entry name" value="MFS_1"/>
    <property type="match status" value="1"/>
</dbReference>
<dbReference type="EMBL" id="HBEP01000956">
    <property type="protein sequence ID" value="CAD8467097.1"/>
    <property type="molecule type" value="Transcribed_RNA"/>
</dbReference>
<feature type="transmembrane region" description="Helical" evidence="6">
    <location>
        <begin position="124"/>
        <end position="144"/>
    </location>
</feature>
<proteinExistence type="predicted"/>
<keyword evidence="2" id="KW-0813">Transport</keyword>
<feature type="transmembrane region" description="Helical" evidence="6">
    <location>
        <begin position="286"/>
        <end position="304"/>
    </location>
</feature>
<evidence type="ECO:0000256" key="3">
    <source>
        <dbReference type="ARBA" id="ARBA00022692"/>
    </source>
</evidence>
<feature type="transmembrane region" description="Helical" evidence="6">
    <location>
        <begin position="185"/>
        <end position="205"/>
    </location>
</feature>
<protein>
    <recommendedName>
        <fullName evidence="7">Major facilitator superfamily (MFS) profile domain-containing protein</fullName>
    </recommendedName>
</protein>
<dbReference type="InterPro" id="IPR011701">
    <property type="entry name" value="MFS"/>
</dbReference>
<evidence type="ECO:0000259" key="7">
    <source>
        <dbReference type="PROSITE" id="PS50850"/>
    </source>
</evidence>
<sequence>MISITHPTARDMALYAVYLVVVIDIFASALSVPIMPFYVRDLCGCESMDAAASCADPVCNRLGGATASLGFMFSSFAIAQLISNAWLGPLSDAVGRKAILTLTLSGACIGAFASGLAPSYSWLVAARIFIGFCSGTMSTANAYIADISSIKERPTLMANMGTLLQLCFMFGPGVGAGLAELDRRAPFWVSAGTAVLALLIVQLYIRPPDEIFVSSEPTHEVAATGEKTGEETVKEDAAGQDPPQTDWGLIAVLALGALGSNTAMASLLTCQALYLQHLFGFGSLQFGFVMMGTATFSILVRLLIFSKVQTALGLMPTAVLGALMGTVTYVGYSTLDGSRASMYIFFALAGVGTVGSTFTGASVTPFFSQLGNRKNMGRVMSVSSMASSAGRVIGPPVFGALYSINPRFPYRVAALCTIGAAAVYALVALRTRPKSEVRPATPLAERDAARAMSLKRTPSGLEAQKVANATAELQELLAMTLQQRGYDLGNAAVVELLKQLLVDVLPVRADGCTDEQVLGAGMESVPESWSGASREHAHCHPHHA</sequence>
<organism evidence="8">
    <name type="scientific">Phaeocystis antarctica</name>
    <dbReference type="NCBI Taxonomy" id="33657"/>
    <lineage>
        <taxon>Eukaryota</taxon>
        <taxon>Haptista</taxon>
        <taxon>Haptophyta</taxon>
        <taxon>Prymnesiophyceae</taxon>
        <taxon>Phaeocystales</taxon>
        <taxon>Phaeocystaceae</taxon>
        <taxon>Phaeocystis</taxon>
    </lineage>
</organism>
<keyword evidence="3 6" id="KW-0812">Transmembrane</keyword>
<dbReference type="PANTHER" id="PTHR23504:SF15">
    <property type="entry name" value="MAJOR FACILITATOR SUPERFAMILY (MFS) PROFILE DOMAIN-CONTAINING PROTEIN"/>
    <property type="match status" value="1"/>
</dbReference>
<feature type="transmembrane region" description="Helical" evidence="6">
    <location>
        <begin position="99"/>
        <end position="118"/>
    </location>
</feature>
<dbReference type="Gene3D" id="1.20.1250.20">
    <property type="entry name" value="MFS general substrate transporter like domains"/>
    <property type="match status" value="1"/>
</dbReference>
<dbReference type="PROSITE" id="PS50850">
    <property type="entry name" value="MFS"/>
    <property type="match status" value="1"/>
</dbReference>
<evidence type="ECO:0000256" key="5">
    <source>
        <dbReference type="ARBA" id="ARBA00023136"/>
    </source>
</evidence>
<accession>A0A7S0DZB9</accession>
<feature type="transmembrane region" description="Helical" evidence="6">
    <location>
        <begin position="408"/>
        <end position="429"/>
    </location>
</feature>
<evidence type="ECO:0000256" key="1">
    <source>
        <dbReference type="ARBA" id="ARBA00004141"/>
    </source>
</evidence>
<dbReference type="PANTHER" id="PTHR23504">
    <property type="entry name" value="MAJOR FACILITATOR SUPERFAMILY DOMAIN-CONTAINING PROTEIN 10"/>
    <property type="match status" value="1"/>
</dbReference>
<dbReference type="GO" id="GO:0016020">
    <property type="term" value="C:membrane"/>
    <property type="evidence" value="ECO:0007669"/>
    <property type="project" value="UniProtKB-SubCell"/>
</dbReference>
<feature type="transmembrane region" description="Helical" evidence="6">
    <location>
        <begin position="311"/>
        <end position="332"/>
    </location>
</feature>
<dbReference type="CDD" id="cd17330">
    <property type="entry name" value="MFS_SLC46_TetA_like"/>
    <property type="match status" value="1"/>
</dbReference>
<feature type="transmembrane region" description="Helical" evidence="6">
    <location>
        <begin position="249"/>
        <end position="274"/>
    </location>
</feature>
<evidence type="ECO:0000256" key="4">
    <source>
        <dbReference type="ARBA" id="ARBA00022989"/>
    </source>
</evidence>
<keyword evidence="5 6" id="KW-0472">Membrane</keyword>
<reference evidence="8" key="1">
    <citation type="submission" date="2021-01" db="EMBL/GenBank/DDBJ databases">
        <authorList>
            <person name="Corre E."/>
            <person name="Pelletier E."/>
            <person name="Niang G."/>
            <person name="Scheremetjew M."/>
            <person name="Finn R."/>
            <person name="Kale V."/>
            <person name="Holt S."/>
            <person name="Cochrane G."/>
            <person name="Meng A."/>
            <person name="Brown T."/>
            <person name="Cohen L."/>
        </authorList>
    </citation>
    <scope>NUCLEOTIDE SEQUENCE</scope>
    <source>
        <strain evidence="8">CCMP1374</strain>
    </source>
</reference>
<evidence type="ECO:0000313" key="8">
    <source>
        <dbReference type="EMBL" id="CAD8467097.1"/>
    </source>
</evidence>
<keyword evidence="4 6" id="KW-1133">Transmembrane helix</keyword>